<keyword evidence="6 13" id="KW-0812">Transmembrane</keyword>
<feature type="transmembrane region" description="Helical" evidence="13">
    <location>
        <begin position="770"/>
        <end position="792"/>
    </location>
</feature>
<reference evidence="15" key="1">
    <citation type="submission" date="2025-05" db="UniProtKB">
        <authorList>
            <consortium name="Ensembl"/>
        </authorList>
    </citation>
    <scope>IDENTIFICATION</scope>
</reference>
<dbReference type="OrthoDB" id="6420824at2759"/>
<dbReference type="InterPro" id="IPR058899">
    <property type="entry name" value="TGFBR3/Endoglin-like_N"/>
</dbReference>
<name>A0A3Q2QJ84_FUNHE</name>
<protein>
    <submittedName>
        <fullName evidence="15">Transforming growth factor, beta receptor III</fullName>
    </submittedName>
</protein>
<evidence type="ECO:0000256" key="2">
    <source>
        <dbReference type="ARBA" id="ARBA00004613"/>
    </source>
</evidence>
<dbReference type="InterPro" id="IPR042235">
    <property type="entry name" value="ZP-C_dom"/>
</dbReference>
<dbReference type="Ensembl" id="ENSFHET00000000226.1">
    <property type="protein sequence ID" value="ENSFHEP00000027406.1"/>
    <property type="gene ID" value="ENSFHEG00000010846.1"/>
</dbReference>
<evidence type="ECO:0000256" key="6">
    <source>
        <dbReference type="ARBA" id="ARBA00022692"/>
    </source>
</evidence>
<keyword evidence="11" id="KW-0325">Glycoprotein</keyword>
<feature type="compositionally biased region" description="Low complexity" evidence="12">
    <location>
        <begin position="819"/>
        <end position="834"/>
    </location>
</feature>
<dbReference type="Proteomes" id="UP000265000">
    <property type="component" value="Unplaced"/>
</dbReference>
<dbReference type="PANTHER" id="PTHR14002">
    <property type="entry name" value="ENDOGLIN/TGF-BETA RECEPTOR TYPE III"/>
    <property type="match status" value="1"/>
</dbReference>
<dbReference type="GO" id="GO:0017015">
    <property type="term" value="P:regulation of transforming growth factor beta receptor signaling pathway"/>
    <property type="evidence" value="ECO:0007669"/>
    <property type="project" value="TreeGrafter"/>
</dbReference>
<dbReference type="Pfam" id="PF26060">
    <property type="entry name" value="TGFBR3_N"/>
    <property type="match status" value="2"/>
</dbReference>
<dbReference type="SMART" id="SM00241">
    <property type="entry name" value="ZP"/>
    <property type="match status" value="1"/>
</dbReference>
<dbReference type="PANTHER" id="PTHR14002:SF45">
    <property type="entry name" value="ZP DOMAIN-CONTAINING PROTEIN"/>
    <property type="match status" value="1"/>
</dbReference>
<evidence type="ECO:0000256" key="7">
    <source>
        <dbReference type="ARBA" id="ARBA00022729"/>
    </source>
</evidence>
<proteinExistence type="predicted"/>
<evidence type="ECO:0000256" key="9">
    <source>
        <dbReference type="ARBA" id="ARBA00023136"/>
    </source>
</evidence>
<keyword evidence="9 13" id="KW-0472">Membrane</keyword>
<keyword evidence="8 13" id="KW-1133">Transmembrane helix</keyword>
<evidence type="ECO:0000259" key="14">
    <source>
        <dbReference type="PROSITE" id="PS51034"/>
    </source>
</evidence>
<dbReference type="InterPro" id="IPR055356">
    <property type="entry name" value="ZP-N"/>
</dbReference>
<dbReference type="Pfam" id="PF23344">
    <property type="entry name" value="ZP-N"/>
    <property type="match status" value="1"/>
</dbReference>
<dbReference type="Ensembl" id="ENSFHET00000000239.1">
    <property type="protein sequence ID" value="ENSFHEP00000009584.1"/>
    <property type="gene ID" value="ENSFHEG00000010846.1"/>
</dbReference>
<dbReference type="GO" id="GO:0050431">
    <property type="term" value="F:transforming growth factor beta binding"/>
    <property type="evidence" value="ECO:0007669"/>
    <property type="project" value="TreeGrafter"/>
</dbReference>
<evidence type="ECO:0000313" key="15">
    <source>
        <dbReference type="Ensembl" id="ENSFHEP00000027406.1"/>
    </source>
</evidence>
<dbReference type="GO" id="GO:0005024">
    <property type="term" value="F:transforming growth factor beta receptor activity"/>
    <property type="evidence" value="ECO:0007669"/>
    <property type="project" value="TreeGrafter"/>
</dbReference>
<dbReference type="Gene3D" id="2.60.40.3210">
    <property type="entry name" value="Zona pellucida, ZP-N domain"/>
    <property type="match status" value="1"/>
</dbReference>
<dbReference type="PROSITE" id="PS00682">
    <property type="entry name" value="ZP_1"/>
    <property type="match status" value="1"/>
</dbReference>
<dbReference type="CTD" id="7049"/>
<dbReference type="GO" id="GO:0001837">
    <property type="term" value="P:epithelial to mesenchymal transition"/>
    <property type="evidence" value="ECO:0007669"/>
    <property type="project" value="TreeGrafter"/>
</dbReference>
<dbReference type="STRING" id="8078.ENSFHEP00000027401"/>
<dbReference type="GO" id="GO:0005576">
    <property type="term" value="C:extracellular region"/>
    <property type="evidence" value="ECO:0007669"/>
    <property type="project" value="UniProtKB-SubCell"/>
</dbReference>
<sequence>MGRKLLAKNRTNVNSSTYIRTEAAGTSKMAQRSCIALILLALSGLTSAGPLSRSPCELLPVGLGHPVQAMLKSFTVMSGCSSKGTMSLPQEVHVINLREHAAEGPDGSPERVELHLKPIQSMRQHQKPLAFVLNSPQPVMWNVKSENLALRIRHTFHVSQGSQVQYKQANFSLNTEILQETLPQGNEDLLNWAQKEYRAVTSFTELRMTQAIYIKVGEDPVFSDTCKIDNNFLSLNYLGSYKELQSSRGCILSVPDKDREVHIVELQAPNSSRALPVDVTVDLRPLKDDVLVFRDVVLVLKCAKSVHWVVKAHDVKGNLVVVASNSVSVSSQMFETTQPRQSLPSGSQALIKWAEDRGYSPVTSYTSTPTANLFKIRLREQDVVDHAERRLPPELAILLHSSPLPEKGRSNLPFHFAAHVPDSMPQRYNVGAMGEGSPLDVEPLDVEPLDVELSVQCEDHRMVVSIDKKSLEANGFVNASVTLTDPTCKAKVNETHYTLETSLTGCETIVFPMPDQPIVLHINSVIVNSTETQDYEDQAQTPHAAMTNFNCTYRKSEEIPTRLPGTGSSPGLRRPDYNDISLEMELYDCASLSESSHQPLLTVFDQKEVFVKITLSPPDRDIGLIITSCFISPDFSPQESSDYMLIETACPMDNSFKWTTNPQENFNRFAPKVEKTFSFTFNSRFNKPFAFLHCGISLCSQGSPENRGLPQCLDSSESCGLSGNQIVQLMLNKKMLSKQMIVDENPGRRRELPTDPAGPADLLYLDPSTVVGIAFGAFLIGVLLTGALWFIYAHTGGSAVRQPIQKTQAASENSSAAHSIGSTQSTPCSSSSTA</sequence>
<accession>A0A3Q2QJ84</accession>
<comment type="subcellular location">
    <subcellularLocation>
        <location evidence="1">Cell membrane</location>
        <topology evidence="1">Single-pass type I membrane protein</topology>
    </subcellularLocation>
    <subcellularLocation>
        <location evidence="2">Secreted</location>
    </subcellularLocation>
</comment>
<evidence type="ECO:0000256" key="5">
    <source>
        <dbReference type="ARBA" id="ARBA00022553"/>
    </source>
</evidence>
<dbReference type="InterPro" id="IPR001507">
    <property type="entry name" value="ZP_dom"/>
</dbReference>
<keyword evidence="10" id="KW-1015">Disulfide bond</keyword>
<dbReference type="Gene3D" id="2.60.40.4100">
    <property type="entry name" value="Zona pellucida, ZP-C domain"/>
    <property type="match status" value="1"/>
</dbReference>
<dbReference type="AlphaFoldDB" id="A0A3Q2QJ84"/>
<evidence type="ECO:0000256" key="11">
    <source>
        <dbReference type="ARBA" id="ARBA00023180"/>
    </source>
</evidence>
<feature type="compositionally biased region" description="Polar residues" evidence="12">
    <location>
        <begin position="804"/>
        <end position="817"/>
    </location>
</feature>
<dbReference type="GeneTree" id="ENSGT00530000063861"/>
<dbReference type="GO" id="GO:0061053">
    <property type="term" value="P:somite development"/>
    <property type="evidence" value="ECO:0007669"/>
    <property type="project" value="Ensembl"/>
</dbReference>
<organism evidence="15 16">
    <name type="scientific">Fundulus heteroclitus</name>
    <name type="common">Killifish</name>
    <name type="synonym">Mummichog</name>
    <dbReference type="NCBI Taxonomy" id="8078"/>
    <lineage>
        <taxon>Eukaryota</taxon>
        <taxon>Metazoa</taxon>
        <taxon>Chordata</taxon>
        <taxon>Craniata</taxon>
        <taxon>Vertebrata</taxon>
        <taxon>Euteleostomi</taxon>
        <taxon>Actinopterygii</taxon>
        <taxon>Neopterygii</taxon>
        <taxon>Teleostei</taxon>
        <taxon>Neoteleostei</taxon>
        <taxon>Acanthomorphata</taxon>
        <taxon>Ovalentaria</taxon>
        <taxon>Atherinomorphae</taxon>
        <taxon>Cyprinodontiformes</taxon>
        <taxon>Fundulidae</taxon>
        <taxon>Fundulus</taxon>
    </lineage>
</organism>
<evidence type="ECO:0000256" key="13">
    <source>
        <dbReference type="SAM" id="Phobius"/>
    </source>
</evidence>
<evidence type="ECO:0000256" key="8">
    <source>
        <dbReference type="ARBA" id="ARBA00022989"/>
    </source>
</evidence>
<dbReference type="GeneID" id="105940076"/>
<dbReference type="InterPro" id="IPR017977">
    <property type="entry name" value="ZP_dom_CS"/>
</dbReference>
<evidence type="ECO:0000256" key="4">
    <source>
        <dbReference type="ARBA" id="ARBA00022525"/>
    </source>
</evidence>
<dbReference type="GO" id="GO:0016477">
    <property type="term" value="P:cell migration"/>
    <property type="evidence" value="ECO:0007669"/>
    <property type="project" value="TreeGrafter"/>
</dbReference>
<dbReference type="GO" id="GO:0005114">
    <property type="term" value="F:type II transforming growth factor beta receptor binding"/>
    <property type="evidence" value="ECO:0007669"/>
    <property type="project" value="TreeGrafter"/>
</dbReference>
<keyword evidence="4" id="KW-0964">Secreted</keyword>
<evidence type="ECO:0000256" key="1">
    <source>
        <dbReference type="ARBA" id="ARBA00004251"/>
    </source>
</evidence>
<evidence type="ECO:0000313" key="16">
    <source>
        <dbReference type="Proteomes" id="UP000265000"/>
    </source>
</evidence>
<dbReference type="GO" id="GO:0005539">
    <property type="term" value="F:glycosaminoglycan binding"/>
    <property type="evidence" value="ECO:0007669"/>
    <property type="project" value="TreeGrafter"/>
</dbReference>
<feature type="region of interest" description="Disordered" evidence="12">
    <location>
        <begin position="804"/>
        <end position="834"/>
    </location>
</feature>
<dbReference type="Ensembl" id="ENSFHET00000000210.1">
    <property type="protein sequence ID" value="ENSFHEP00000027401.1"/>
    <property type="gene ID" value="ENSFHEG00000010846.1"/>
</dbReference>
<evidence type="ECO:0000256" key="12">
    <source>
        <dbReference type="SAM" id="MobiDB-lite"/>
    </source>
</evidence>
<dbReference type="GO" id="GO:0002040">
    <property type="term" value="P:sprouting angiogenesis"/>
    <property type="evidence" value="ECO:0007669"/>
    <property type="project" value="Ensembl"/>
</dbReference>
<keyword evidence="5" id="KW-0597">Phosphoprotein</keyword>
<evidence type="ECO:0000256" key="3">
    <source>
        <dbReference type="ARBA" id="ARBA00022475"/>
    </source>
</evidence>
<dbReference type="Pfam" id="PF00100">
    <property type="entry name" value="Zona_pellucida"/>
    <property type="match status" value="1"/>
</dbReference>
<evidence type="ECO:0000256" key="10">
    <source>
        <dbReference type="ARBA" id="ARBA00023157"/>
    </source>
</evidence>
<keyword evidence="7" id="KW-0732">Signal</keyword>
<dbReference type="PROSITE" id="PS51034">
    <property type="entry name" value="ZP_2"/>
    <property type="match status" value="1"/>
</dbReference>
<dbReference type="InterPro" id="IPR055355">
    <property type="entry name" value="ZP-C"/>
</dbReference>
<keyword evidence="16" id="KW-1185">Reference proteome</keyword>
<dbReference type="GO" id="GO:0007179">
    <property type="term" value="P:transforming growth factor beta receptor signaling pathway"/>
    <property type="evidence" value="ECO:0007669"/>
    <property type="project" value="TreeGrafter"/>
</dbReference>
<keyword evidence="3" id="KW-1003">Cell membrane</keyword>
<feature type="domain" description="ZP" evidence="14">
    <location>
        <begin position="456"/>
        <end position="719"/>
    </location>
</feature>
<dbReference type="GO" id="GO:0030282">
    <property type="term" value="P:bone mineralization"/>
    <property type="evidence" value="ECO:0007669"/>
    <property type="project" value="Ensembl"/>
</dbReference>